<evidence type="ECO:0000256" key="8">
    <source>
        <dbReference type="ARBA" id="ARBA00022694"/>
    </source>
</evidence>
<evidence type="ECO:0000256" key="12">
    <source>
        <dbReference type="ARBA" id="ARBA00031213"/>
    </source>
</evidence>
<comment type="function">
    <text evidence="2">Catalyzes the methylthiolation of N6-threonylcarbamoyladenosine (t(6)A), leading to the formation of 2-methylthio-N6-threonylcarbamoyladenosine (ms(2)t(6)A) at position 37 in tRNAs that read codons beginning with adenine.</text>
</comment>
<dbReference type="FunFam" id="3.80.30.20:FF:000001">
    <property type="entry name" value="tRNA-2-methylthio-N(6)-dimethylallyladenosine synthase 2"/>
    <property type="match status" value="1"/>
</dbReference>
<dbReference type="InterPro" id="IPR034557">
    <property type="entry name" value="ThrcA_tRNA_MEthiotransferase"/>
</dbReference>
<dbReference type="NCBIfam" id="TIGR00089">
    <property type="entry name" value="MiaB/RimO family radical SAM methylthiotransferase"/>
    <property type="match status" value="1"/>
</dbReference>
<sequence length="436" mass="48683">MKRVAFYTLGCKVNQYETQAMCELFLKEGYEAVSFEERADVYVINTCSVTGLSDRKSRQMIRRARRKNPDAVIVAAGCYAQTAADEVGRIEGVNLIIGTQGRGNIVALAEQAAQKKLNCVRDIMHTHDFEELPVHAYSEKTRAYIKAQEGCSQFCSYCIIPYARGPIRSRPADAVLAEARRLAQAGYAELVLVGIHIASYGKDLGTGSLEELIREINGIEAVRRIRLSSIEPMTLDDTFLRAVAGADKLCHHFHISLQSGCDETLARMNRKYTAEQFSQIVRGLREAFCDVAITTDVMVGFPGETEEEFAASLAFVERTAFADLHVFQYSPRPGTPAAAMEVQVPPEVKHARSEKMIAAGHRSRDAFLRRFLGREMTVLFEQEHAHKGGWYEGKTENYITVACESDHDLSGRFATVQLERIGDGVMYGTLIREEME</sequence>
<evidence type="ECO:0000256" key="14">
    <source>
        <dbReference type="ARBA" id="ARBA00061574"/>
    </source>
</evidence>
<dbReference type="Gene3D" id="3.40.50.12160">
    <property type="entry name" value="Methylthiotransferase, N-terminal domain"/>
    <property type="match status" value="1"/>
</dbReference>
<dbReference type="Pfam" id="PF04055">
    <property type="entry name" value="Radical_SAM"/>
    <property type="match status" value="1"/>
</dbReference>
<dbReference type="InterPro" id="IPR013848">
    <property type="entry name" value="Methylthiotransferase_N"/>
</dbReference>
<dbReference type="SFLD" id="SFLDG01061">
    <property type="entry name" value="methylthiotransferase"/>
    <property type="match status" value="1"/>
</dbReference>
<dbReference type="InterPro" id="IPR058240">
    <property type="entry name" value="rSAM_sf"/>
</dbReference>
<evidence type="ECO:0000256" key="5">
    <source>
        <dbReference type="ARBA" id="ARBA00022490"/>
    </source>
</evidence>
<comment type="similarity">
    <text evidence="14">Belongs to the methylthiotransferase family. MtaB subfamily.</text>
</comment>
<evidence type="ECO:0000256" key="1">
    <source>
        <dbReference type="ARBA" id="ARBA00001966"/>
    </source>
</evidence>
<comment type="cofactor">
    <cofactor evidence="1">
        <name>[4Fe-4S] cluster</name>
        <dbReference type="ChEBI" id="CHEBI:49883"/>
    </cofactor>
</comment>
<protein>
    <recommendedName>
        <fullName evidence="15">Threonylcarbamoyladenosine tRNA methylthiotransferase MtaB</fullName>
        <ecNumber evidence="3">2.8.4.5</ecNumber>
    </recommendedName>
    <alternativeName>
        <fullName evidence="12">tRNA-t(6)A37 methylthiotransferase</fullName>
    </alternativeName>
</protein>
<dbReference type="Proteomes" id="UP000886743">
    <property type="component" value="Unassembled WGS sequence"/>
</dbReference>
<dbReference type="EC" id="2.8.4.5" evidence="3"/>
<dbReference type="GO" id="GO:0046872">
    <property type="term" value="F:metal ion binding"/>
    <property type="evidence" value="ECO:0007669"/>
    <property type="project" value="UniProtKB-KW"/>
</dbReference>
<dbReference type="PROSITE" id="PS51918">
    <property type="entry name" value="RADICAL_SAM"/>
    <property type="match status" value="1"/>
</dbReference>
<dbReference type="Pfam" id="PF00919">
    <property type="entry name" value="UPF0004"/>
    <property type="match status" value="1"/>
</dbReference>
<dbReference type="GO" id="GO:0035598">
    <property type="term" value="F:tRNA (N(6)-L-threonylcarbamoyladenosine(37)-C(2))-methylthiotransferase activity"/>
    <property type="evidence" value="ECO:0007669"/>
    <property type="project" value="UniProtKB-EC"/>
</dbReference>
<evidence type="ECO:0000256" key="2">
    <source>
        <dbReference type="ARBA" id="ARBA00002399"/>
    </source>
</evidence>
<keyword evidence="9" id="KW-0479">Metal-binding</keyword>
<evidence type="ECO:0000256" key="4">
    <source>
        <dbReference type="ARBA" id="ARBA00022485"/>
    </source>
</evidence>
<dbReference type="InterPro" id="IPR038135">
    <property type="entry name" value="Methylthiotransferase_N_sf"/>
</dbReference>
<dbReference type="FunFam" id="3.40.50.12160:FF:000004">
    <property type="entry name" value="Threonylcarbamoyladenosine tRNA methylthiotransferase MtaB"/>
    <property type="match status" value="1"/>
</dbReference>
<dbReference type="InterPro" id="IPR005839">
    <property type="entry name" value="Methylthiotransferase"/>
</dbReference>
<evidence type="ECO:0000256" key="15">
    <source>
        <dbReference type="ARBA" id="ARBA00069898"/>
    </source>
</evidence>
<dbReference type="PROSITE" id="PS51449">
    <property type="entry name" value="MTTASE_N"/>
    <property type="match status" value="1"/>
</dbReference>
<dbReference type="AlphaFoldDB" id="A0A9D1NIX6"/>
<feature type="domain" description="MTTase N-terminal" evidence="17">
    <location>
        <begin position="2"/>
        <end position="114"/>
    </location>
</feature>
<dbReference type="InterPro" id="IPR006467">
    <property type="entry name" value="MiaB-like_bact"/>
</dbReference>
<dbReference type="InterPro" id="IPR007197">
    <property type="entry name" value="rSAM"/>
</dbReference>
<dbReference type="PANTHER" id="PTHR11918">
    <property type="entry name" value="RADICAL SAM PROTEINS"/>
    <property type="match status" value="1"/>
</dbReference>
<accession>A0A9D1NIX6</accession>
<keyword evidence="7" id="KW-0949">S-adenosyl-L-methionine</keyword>
<dbReference type="SFLD" id="SFLDG01082">
    <property type="entry name" value="B12-binding_domain_containing"/>
    <property type="match status" value="1"/>
</dbReference>
<dbReference type="Gene3D" id="3.80.30.20">
    <property type="entry name" value="tm_1862 like domain"/>
    <property type="match status" value="1"/>
</dbReference>
<dbReference type="InterPro" id="IPR023404">
    <property type="entry name" value="rSAM_horseshoe"/>
</dbReference>
<evidence type="ECO:0000256" key="3">
    <source>
        <dbReference type="ARBA" id="ARBA00013273"/>
    </source>
</evidence>
<dbReference type="SMART" id="SM00729">
    <property type="entry name" value="Elp3"/>
    <property type="match status" value="1"/>
</dbReference>
<dbReference type="GO" id="GO:0051539">
    <property type="term" value="F:4 iron, 4 sulfur cluster binding"/>
    <property type="evidence" value="ECO:0007669"/>
    <property type="project" value="UniProtKB-KW"/>
</dbReference>
<dbReference type="InterPro" id="IPR002792">
    <property type="entry name" value="TRAM_dom"/>
</dbReference>
<keyword evidence="10" id="KW-0408">Iron</keyword>
<comment type="caution">
    <text evidence="19">The sequence shown here is derived from an EMBL/GenBank/DDBJ whole genome shotgun (WGS) entry which is preliminary data.</text>
</comment>
<feature type="domain" description="Radical SAM core" evidence="18">
    <location>
        <begin position="137"/>
        <end position="366"/>
    </location>
</feature>
<evidence type="ECO:0000259" key="16">
    <source>
        <dbReference type="PROSITE" id="PS50926"/>
    </source>
</evidence>
<dbReference type="EMBL" id="DVOF01000226">
    <property type="protein sequence ID" value="HIV03412.1"/>
    <property type="molecule type" value="Genomic_DNA"/>
</dbReference>
<feature type="domain" description="TRAM" evidence="16">
    <location>
        <begin position="369"/>
        <end position="432"/>
    </location>
</feature>
<dbReference type="SFLD" id="SFLDS00029">
    <property type="entry name" value="Radical_SAM"/>
    <property type="match status" value="1"/>
</dbReference>
<keyword evidence="5" id="KW-0963">Cytoplasm</keyword>
<evidence type="ECO:0000256" key="11">
    <source>
        <dbReference type="ARBA" id="ARBA00023014"/>
    </source>
</evidence>
<proteinExistence type="inferred from homology"/>
<keyword evidence="4" id="KW-0004">4Fe-4S</keyword>
<organism evidence="19 20">
    <name type="scientific">Candidatus Aphodoplasma excrementigallinarum</name>
    <dbReference type="NCBI Taxonomy" id="2840673"/>
    <lineage>
        <taxon>Bacteria</taxon>
        <taxon>Bacillati</taxon>
        <taxon>Bacillota</taxon>
        <taxon>Clostridia</taxon>
        <taxon>Eubacteriales</taxon>
        <taxon>Candidatus Aphodoplasma</taxon>
    </lineage>
</organism>
<dbReference type="PANTHER" id="PTHR11918:SF45">
    <property type="entry name" value="THREONYLCARBAMOYLADENOSINE TRNA METHYLTHIOTRANSFERASE"/>
    <property type="match status" value="1"/>
</dbReference>
<evidence type="ECO:0000256" key="6">
    <source>
        <dbReference type="ARBA" id="ARBA00022679"/>
    </source>
</evidence>
<keyword evidence="6" id="KW-0808">Transferase</keyword>
<gene>
    <name evidence="19" type="primary">mtaB</name>
    <name evidence="19" type="ORF">IAC74_07535</name>
</gene>
<evidence type="ECO:0000256" key="9">
    <source>
        <dbReference type="ARBA" id="ARBA00022723"/>
    </source>
</evidence>
<evidence type="ECO:0000256" key="13">
    <source>
        <dbReference type="ARBA" id="ARBA00051661"/>
    </source>
</evidence>
<dbReference type="InterPro" id="IPR006638">
    <property type="entry name" value="Elp3/MiaA/NifB-like_rSAM"/>
</dbReference>
<evidence type="ECO:0000259" key="17">
    <source>
        <dbReference type="PROSITE" id="PS51449"/>
    </source>
</evidence>
<keyword evidence="8" id="KW-0819">tRNA processing</keyword>
<dbReference type="PROSITE" id="PS50926">
    <property type="entry name" value="TRAM"/>
    <property type="match status" value="1"/>
</dbReference>
<comment type="catalytic activity">
    <reaction evidence="13">
        <text>N(6)-L-threonylcarbamoyladenosine(37) in tRNA + (sulfur carrier)-SH + AH2 + 2 S-adenosyl-L-methionine = 2-methylsulfanyl-N(6)-L-threonylcarbamoyladenosine(37) in tRNA + (sulfur carrier)-H + 5'-deoxyadenosine + L-methionine + A + S-adenosyl-L-homocysteine + 2 H(+)</text>
        <dbReference type="Rhea" id="RHEA:37075"/>
        <dbReference type="Rhea" id="RHEA-COMP:10163"/>
        <dbReference type="Rhea" id="RHEA-COMP:11092"/>
        <dbReference type="Rhea" id="RHEA-COMP:14737"/>
        <dbReference type="Rhea" id="RHEA-COMP:14739"/>
        <dbReference type="ChEBI" id="CHEBI:13193"/>
        <dbReference type="ChEBI" id="CHEBI:15378"/>
        <dbReference type="ChEBI" id="CHEBI:17319"/>
        <dbReference type="ChEBI" id="CHEBI:17499"/>
        <dbReference type="ChEBI" id="CHEBI:29917"/>
        <dbReference type="ChEBI" id="CHEBI:57844"/>
        <dbReference type="ChEBI" id="CHEBI:57856"/>
        <dbReference type="ChEBI" id="CHEBI:59789"/>
        <dbReference type="ChEBI" id="CHEBI:64428"/>
        <dbReference type="ChEBI" id="CHEBI:74418"/>
        <dbReference type="ChEBI" id="CHEBI:74420"/>
        <dbReference type="EC" id="2.8.4.5"/>
    </reaction>
</comment>
<evidence type="ECO:0000259" key="18">
    <source>
        <dbReference type="PROSITE" id="PS51918"/>
    </source>
</evidence>
<name>A0A9D1NIX6_9FIRM</name>
<dbReference type="SUPFAM" id="SSF102114">
    <property type="entry name" value="Radical SAM enzymes"/>
    <property type="match status" value="1"/>
</dbReference>
<reference evidence="19" key="1">
    <citation type="submission" date="2020-10" db="EMBL/GenBank/DDBJ databases">
        <authorList>
            <person name="Gilroy R."/>
        </authorList>
    </citation>
    <scope>NUCLEOTIDE SEQUENCE</scope>
    <source>
        <strain evidence="19">4920</strain>
    </source>
</reference>
<dbReference type="NCBIfam" id="TIGR01579">
    <property type="entry name" value="MiaB-like-C"/>
    <property type="match status" value="1"/>
</dbReference>
<evidence type="ECO:0000313" key="20">
    <source>
        <dbReference type="Proteomes" id="UP000886743"/>
    </source>
</evidence>
<evidence type="ECO:0000256" key="7">
    <source>
        <dbReference type="ARBA" id="ARBA00022691"/>
    </source>
</evidence>
<reference evidence="19" key="2">
    <citation type="journal article" date="2021" name="PeerJ">
        <title>Extensive microbial diversity within the chicken gut microbiome revealed by metagenomics and culture.</title>
        <authorList>
            <person name="Gilroy R."/>
            <person name="Ravi A."/>
            <person name="Getino M."/>
            <person name="Pursley I."/>
            <person name="Horton D.L."/>
            <person name="Alikhan N.F."/>
            <person name="Baker D."/>
            <person name="Gharbi K."/>
            <person name="Hall N."/>
            <person name="Watson M."/>
            <person name="Adriaenssens E.M."/>
            <person name="Foster-Nyarko E."/>
            <person name="Jarju S."/>
            <person name="Secka A."/>
            <person name="Antonio M."/>
            <person name="Oren A."/>
            <person name="Chaudhuri R.R."/>
            <person name="La Ragione R."/>
            <person name="Hildebrand F."/>
            <person name="Pallen M.J."/>
        </authorList>
    </citation>
    <scope>NUCLEOTIDE SEQUENCE</scope>
    <source>
        <strain evidence="19">4920</strain>
    </source>
</reference>
<evidence type="ECO:0000256" key="10">
    <source>
        <dbReference type="ARBA" id="ARBA00023004"/>
    </source>
</evidence>
<keyword evidence="11" id="KW-0411">Iron-sulfur</keyword>
<dbReference type="CDD" id="cd01335">
    <property type="entry name" value="Radical_SAM"/>
    <property type="match status" value="1"/>
</dbReference>
<dbReference type="SFLD" id="SFLDF00295">
    <property type="entry name" value="threonylcarbamoyladenosine_tRN"/>
    <property type="match status" value="1"/>
</dbReference>
<evidence type="ECO:0000313" key="19">
    <source>
        <dbReference type="EMBL" id="HIV03412.1"/>
    </source>
</evidence>